<evidence type="ECO:0000256" key="1">
    <source>
        <dbReference type="SAM" id="Phobius"/>
    </source>
</evidence>
<feature type="transmembrane region" description="Helical" evidence="1">
    <location>
        <begin position="315"/>
        <end position="332"/>
    </location>
</feature>
<accession>A0A8J6AW12</accession>
<feature type="transmembrane region" description="Helical" evidence="1">
    <location>
        <begin position="482"/>
        <end position="504"/>
    </location>
</feature>
<feature type="transmembrane region" description="Helical" evidence="1">
    <location>
        <begin position="401"/>
        <end position="430"/>
    </location>
</feature>
<dbReference type="EMBL" id="JAHDYR010000069">
    <property type="protein sequence ID" value="KAG9389643.1"/>
    <property type="molecule type" value="Genomic_DNA"/>
</dbReference>
<keyword evidence="1" id="KW-1133">Transmembrane helix</keyword>
<comment type="caution">
    <text evidence="2">The sequence shown here is derived from an EMBL/GenBank/DDBJ whole genome shotgun (WGS) entry which is preliminary data.</text>
</comment>
<feature type="transmembrane region" description="Helical" evidence="1">
    <location>
        <begin position="510"/>
        <end position="528"/>
    </location>
</feature>
<sequence length="655" mass="68200">MTRFTAIAVAVKGPLSPVLIALIAFILSLLLLPALYDSAVFGSSSTISKTQLQAIYSRNNQTRALMASQSSFDESCECFLPSVAYPHLASNLKAALKAAGVKGTVEYHDNQGHVVADDTEFFHSPLIVVKTEPVNRRVSHGLAVHLTLGPCDSDALLLAHAIPYLLDPAISHDTAFIISPDPLHGMLSAVRRVPELTQVTRVIHLTLHGLGRLLVSATPTSADSLSAIPIPVTTALAETADLISAMGMNTPSMAAGLVRPADGLDVLVGPGADLGRVISQFKTLLKSTPVTANPTAAAIPTLWPSFAVRIDLLRSFAWTSLIICLVSVILQFRRHPWVLVDSMYSVTSALTFLPLSCGVSALALVGVSVAPAPAALAAAAVQLACMALLPRSTQPKAAIAATRAAMAVLGVLLSYSAPALALLLIPTLVAHGLGDIVTLAAQVAGARLSVYSRLAMAVVFPAATAASVVVSLPHDLVGRPAVLVTTVACIAGVVVVFPLLPVVLSIRAPWRASFALIVASLIAVWLTSSRVDPLTRVNPDFDLTLTVDCDSTDCTIQTTLDPPIAAPVTISAKFEATGGLVTLPVQSSASLMDRHPQRLQRSVEKFVASVQTGGPAAGVPFRTNAAGLVVRVEAEAVVPGLGRSVAVASAMVRIK</sequence>
<keyword evidence="1" id="KW-0472">Membrane</keyword>
<feature type="transmembrane region" description="Helical" evidence="1">
    <location>
        <begin position="370"/>
        <end position="389"/>
    </location>
</feature>
<proteinExistence type="predicted"/>
<dbReference type="Proteomes" id="UP000717585">
    <property type="component" value="Unassembled WGS sequence"/>
</dbReference>
<keyword evidence="1" id="KW-0812">Transmembrane</keyword>
<feature type="transmembrane region" description="Helical" evidence="1">
    <location>
        <begin position="450"/>
        <end position="470"/>
    </location>
</feature>
<gene>
    <name evidence="2" type="ORF">J8273_8942</name>
</gene>
<organism evidence="2 3">
    <name type="scientific">Carpediemonas membranifera</name>
    <dbReference type="NCBI Taxonomy" id="201153"/>
    <lineage>
        <taxon>Eukaryota</taxon>
        <taxon>Metamonada</taxon>
        <taxon>Carpediemonas-like organisms</taxon>
        <taxon>Carpediemonas</taxon>
    </lineage>
</organism>
<reference evidence="2" key="1">
    <citation type="submission" date="2021-05" db="EMBL/GenBank/DDBJ databases">
        <title>A free-living protist that lacks canonical eukaryotic 1 DNA replication and segregation systems.</title>
        <authorList>
            <person name="Salas-Leiva D.E."/>
            <person name="Tromer E.C."/>
            <person name="Curtis B.A."/>
            <person name="Jerlstrom-Hultqvist J."/>
            <person name="Kolisko M."/>
            <person name="Yi Z."/>
            <person name="Salas-Leiva J.S."/>
            <person name="Gallot-Lavallee L."/>
            <person name="Kops G.J.P.L."/>
            <person name="Archibald J.M."/>
            <person name="Simpson A.G.B."/>
            <person name="Roger A.J."/>
        </authorList>
    </citation>
    <scope>NUCLEOTIDE SEQUENCE</scope>
    <source>
        <strain evidence="2">BICM</strain>
    </source>
</reference>
<dbReference type="AlphaFoldDB" id="A0A8J6AW12"/>
<protein>
    <submittedName>
        <fullName evidence="2">Uncharacterized protein</fullName>
    </submittedName>
</protein>
<name>A0A8J6AW12_9EUKA</name>
<evidence type="ECO:0000313" key="2">
    <source>
        <dbReference type="EMBL" id="KAG9389643.1"/>
    </source>
</evidence>
<keyword evidence="3" id="KW-1185">Reference proteome</keyword>
<feature type="transmembrane region" description="Helical" evidence="1">
    <location>
        <begin position="344"/>
        <end position="364"/>
    </location>
</feature>
<evidence type="ECO:0000313" key="3">
    <source>
        <dbReference type="Proteomes" id="UP000717585"/>
    </source>
</evidence>